<sequence length="136" mass="14312">MSERTFSRVFQKEIGTTPAAFVEIARVDRAKALLETSDWPLARVGSGQASAAWTACTAPSRSGWGSRPANTASGSAGWRPSALRSRSSWPGLSATHDLRGSASVRGFCRAACREAEIMGPDKPGMTIVGVFGRVAA</sequence>
<reference evidence="3" key="1">
    <citation type="submission" date="2021-01" db="EMBL/GenBank/DDBJ databases">
        <title>Genome sequence of Phenylobacterium sp. 20VBR1 isolated from a valley glaceir, Ny-Alesund, Svalbard.</title>
        <authorList>
            <person name="Thomas F.A."/>
            <person name="Krishnan K.P."/>
            <person name="Sinha R.K."/>
        </authorList>
    </citation>
    <scope>NUCLEOTIDE SEQUENCE</scope>
    <source>
        <strain evidence="3">20VBR1</strain>
    </source>
</reference>
<dbReference type="Gene3D" id="1.10.10.60">
    <property type="entry name" value="Homeodomain-like"/>
    <property type="match status" value="1"/>
</dbReference>
<gene>
    <name evidence="3" type="ORF">JKL49_13470</name>
</gene>
<dbReference type="GO" id="GO:0043565">
    <property type="term" value="F:sequence-specific DNA binding"/>
    <property type="evidence" value="ECO:0007669"/>
    <property type="project" value="InterPro"/>
</dbReference>
<dbReference type="Pfam" id="PF12833">
    <property type="entry name" value="HTH_18"/>
    <property type="match status" value="1"/>
</dbReference>
<proteinExistence type="predicted"/>
<evidence type="ECO:0000313" key="3">
    <source>
        <dbReference type="EMBL" id="QQZ51806.1"/>
    </source>
</evidence>
<feature type="region of interest" description="Disordered" evidence="1">
    <location>
        <begin position="58"/>
        <end position="91"/>
    </location>
</feature>
<organism evidence="3">
    <name type="scientific">Phenylobacterium glaciei</name>
    <dbReference type="NCBI Taxonomy" id="2803784"/>
    <lineage>
        <taxon>Bacteria</taxon>
        <taxon>Pseudomonadati</taxon>
        <taxon>Pseudomonadota</taxon>
        <taxon>Alphaproteobacteria</taxon>
        <taxon>Caulobacterales</taxon>
        <taxon>Caulobacteraceae</taxon>
        <taxon>Phenylobacterium</taxon>
    </lineage>
</organism>
<name>A0A974P5Y1_9CAUL</name>
<feature type="domain" description="HTH araC/xylS-type" evidence="2">
    <location>
        <begin position="1"/>
        <end position="74"/>
    </location>
</feature>
<dbReference type="PROSITE" id="PS01124">
    <property type="entry name" value="HTH_ARAC_FAMILY_2"/>
    <property type="match status" value="1"/>
</dbReference>
<dbReference type="AlphaFoldDB" id="A0A974P5Y1"/>
<dbReference type="GO" id="GO:0003700">
    <property type="term" value="F:DNA-binding transcription factor activity"/>
    <property type="evidence" value="ECO:0007669"/>
    <property type="project" value="InterPro"/>
</dbReference>
<protein>
    <submittedName>
        <fullName evidence="3">Helix-turn-helix domain-containing protein</fullName>
    </submittedName>
</protein>
<dbReference type="EMBL" id="CP068570">
    <property type="protein sequence ID" value="QQZ51806.1"/>
    <property type="molecule type" value="Genomic_DNA"/>
</dbReference>
<evidence type="ECO:0000259" key="2">
    <source>
        <dbReference type="PROSITE" id="PS01124"/>
    </source>
</evidence>
<dbReference type="InterPro" id="IPR018060">
    <property type="entry name" value="HTH_AraC"/>
</dbReference>
<evidence type="ECO:0000256" key="1">
    <source>
        <dbReference type="SAM" id="MobiDB-lite"/>
    </source>
</evidence>
<accession>A0A974P5Y1</accession>